<gene>
    <name evidence="2" type="ORF">AVDCRST_MAG03-1490</name>
</gene>
<dbReference type="AlphaFoldDB" id="A0A6J4P3K5"/>
<name>A0A6J4P3K5_9ACTN</name>
<dbReference type="Pfam" id="PF12277">
    <property type="entry name" value="DUF3618"/>
    <property type="match status" value="1"/>
</dbReference>
<dbReference type="EMBL" id="CADCUT010000089">
    <property type="protein sequence ID" value="CAA9405297.1"/>
    <property type="molecule type" value="Genomic_DNA"/>
</dbReference>
<evidence type="ECO:0000313" key="2">
    <source>
        <dbReference type="EMBL" id="CAA9405297.1"/>
    </source>
</evidence>
<sequence>MNEIPERIEREMFEIRSRMAPDVRDLKQHVAPQAVRKKLVARIKDRVSNAGKSLVESVKRQASMVGEAGRKGSPAPLTDAVKSDPRPLVLLAVSLVLTLMMARKLSNGRGD</sequence>
<feature type="region of interest" description="Disordered" evidence="1">
    <location>
        <begin position="62"/>
        <end position="81"/>
    </location>
</feature>
<proteinExistence type="predicted"/>
<dbReference type="InterPro" id="IPR022062">
    <property type="entry name" value="DUF3618"/>
</dbReference>
<accession>A0A6J4P3K5</accession>
<reference evidence="2" key="1">
    <citation type="submission" date="2020-02" db="EMBL/GenBank/DDBJ databases">
        <authorList>
            <person name="Meier V. D."/>
        </authorList>
    </citation>
    <scope>NUCLEOTIDE SEQUENCE</scope>
    <source>
        <strain evidence="2">AVDCRST_MAG03</strain>
    </source>
</reference>
<organism evidence="2">
    <name type="scientific">uncultured Rubrobacteraceae bacterium</name>
    <dbReference type="NCBI Taxonomy" id="349277"/>
    <lineage>
        <taxon>Bacteria</taxon>
        <taxon>Bacillati</taxon>
        <taxon>Actinomycetota</taxon>
        <taxon>Rubrobacteria</taxon>
        <taxon>Rubrobacterales</taxon>
        <taxon>Rubrobacteraceae</taxon>
        <taxon>environmental samples</taxon>
    </lineage>
</organism>
<evidence type="ECO:0000256" key="1">
    <source>
        <dbReference type="SAM" id="MobiDB-lite"/>
    </source>
</evidence>
<protein>
    <recommendedName>
        <fullName evidence="3">DUF3618 domain-containing protein</fullName>
    </recommendedName>
</protein>
<evidence type="ECO:0008006" key="3">
    <source>
        <dbReference type="Google" id="ProtNLM"/>
    </source>
</evidence>